<evidence type="ECO:0000313" key="2">
    <source>
        <dbReference type="WBParaSite" id="nRc.2.0.1.t13180-RA"/>
    </source>
</evidence>
<dbReference type="WBParaSite" id="nRc.2.0.1.t13180-RA">
    <property type="protein sequence ID" value="nRc.2.0.1.t13180-RA"/>
    <property type="gene ID" value="nRc.2.0.1.g13180"/>
</dbReference>
<accession>A0A915IGD9</accession>
<sequence length="94" mass="9947">MESFAQFSGNEGCGSVNAIVEVRDGRIPVMLVNFGENVLECEKGTILRKFSPVDDKGLVARACASCGGAKRAVIGSLPKLEQKVPGCSSCSRNR</sequence>
<evidence type="ECO:0000313" key="1">
    <source>
        <dbReference type="Proteomes" id="UP000887565"/>
    </source>
</evidence>
<reference evidence="2" key="1">
    <citation type="submission" date="2022-11" db="UniProtKB">
        <authorList>
            <consortium name="WormBaseParasite"/>
        </authorList>
    </citation>
    <scope>IDENTIFICATION</scope>
</reference>
<dbReference type="Proteomes" id="UP000887565">
    <property type="component" value="Unplaced"/>
</dbReference>
<keyword evidence="1" id="KW-1185">Reference proteome</keyword>
<organism evidence="1 2">
    <name type="scientific">Romanomermis culicivorax</name>
    <name type="common">Nematode worm</name>
    <dbReference type="NCBI Taxonomy" id="13658"/>
    <lineage>
        <taxon>Eukaryota</taxon>
        <taxon>Metazoa</taxon>
        <taxon>Ecdysozoa</taxon>
        <taxon>Nematoda</taxon>
        <taxon>Enoplea</taxon>
        <taxon>Dorylaimia</taxon>
        <taxon>Mermithida</taxon>
        <taxon>Mermithoidea</taxon>
        <taxon>Mermithidae</taxon>
        <taxon>Romanomermis</taxon>
    </lineage>
</organism>
<dbReference type="AlphaFoldDB" id="A0A915IGD9"/>
<name>A0A915IGD9_ROMCU</name>
<protein>
    <submittedName>
        <fullName evidence="2">Uncharacterized protein</fullName>
    </submittedName>
</protein>
<proteinExistence type="predicted"/>